<dbReference type="Pfam" id="PF00781">
    <property type="entry name" value="DAGK_cat"/>
    <property type="match status" value="1"/>
</dbReference>
<keyword evidence="4" id="KW-0067">ATP-binding</keyword>
<dbReference type="SMART" id="SM00046">
    <property type="entry name" value="DAGKc"/>
    <property type="match status" value="1"/>
</dbReference>
<keyword evidence="7" id="KW-1185">Reference proteome</keyword>
<dbReference type="InterPro" id="IPR050187">
    <property type="entry name" value="Lipid_Phosphate_FormReg"/>
</dbReference>
<dbReference type="PROSITE" id="PS50146">
    <property type="entry name" value="DAGK"/>
    <property type="match status" value="1"/>
</dbReference>
<comment type="caution">
    <text evidence="6">The sequence shown here is derived from an EMBL/GenBank/DDBJ whole genome shotgun (WGS) entry which is preliminary data.</text>
</comment>
<protein>
    <recommendedName>
        <fullName evidence="5">DAGKc domain-containing protein</fullName>
    </recommendedName>
</protein>
<dbReference type="GO" id="GO:0001727">
    <property type="term" value="F:lipid kinase activity"/>
    <property type="evidence" value="ECO:0007669"/>
    <property type="project" value="TreeGrafter"/>
</dbReference>
<dbReference type="EMBL" id="CAJZBQ010000053">
    <property type="protein sequence ID" value="CAG9331475.1"/>
    <property type="molecule type" value="Genomic_DNA"/>
</dbReference>
<dbReference type="InterPro" id="IPR001206">
    <property type="entry name" value="Diacylglycerol_kinase_cat_dom"/>
</dbReference>
<organism evidence="6 7">
    <name type="scientific">Blepharisma stoltei</name>
    <dbReference type="NCBI Taxonomy" id="1481888"/>
    <lineage>
        <taxon>Eukaryota</taxon>
        <taxon>Sar</taxon>
        <taxon>Alveolata</taxon>
        <taxon>Ciliophora</taxon>
        <taxon>Postciliodesmatophora</taxon>
        <taxon>Heterotrichea</taxon>
        <taxon>Heterotrichida</taxon>
        <taxon>Blepharismidae</taxon>
        <taxon>Blepharisma</taxon>
    </lineage>
</organism>
<keyword evidence="2" id="KW-0547">Nucleotide-binding</keyword>
<keyword evidence="3" id="KW-0418">Kinase</keyword>
<evidence type="ECO:0000256" key="4">
    <source>
        <dbReference type="ARBA" id="ARBA00022840"/>
    </source>
</evidence>
<dbReference type="GO" id="GO:0016020">
    <property type="term" value="C:membrane"/>
    <property type="evidence" value="ECO:0007669"/>
    <property type="project" value="TreeGrafter"/>
</dbReference>
<dbReference type="PANTHER" id="PTHR12358">
    <property type="entry name" value="SPHINGOSINE KINASE"/>
    <property type="match status" value="1"/>
</dbReference>
<evidence type="ECO:0000256" key="2">
    <source>
        <dbReference type="ARBA" id="ARBA00022741"/>
    </source>
</evidence>
<dbReference type="SUPFAM" id="SSF111331">
    <property type="entry name" value="NAD kinase/diacylglycerol kinase-like"/>
    <property type="match status" value="1"/>
</dbReference>
<dbReference type="Proteomes" id="UP001162131">
    <property type="component" value="Unassembled WGS sequence"/>
</dbReference>
<dbReference type="GO" id="GO:0046512">
    <property type="term" value="P:sphingosine biosynthetic process"/>
    <property type="evidence" value="ECO:0007669"/>
    <property type="project" value="TreeGrafter"/>
</dbReference>
<dbReference type="GO" id="GO:0005737">
    <property type="term" value="C:cytoplasm"/>
    <property type="evidence" value="ECO:0007669"/>
    <property type="project" value="TreeGrafter"/>
</dbReference>
<dbReference type="GO" id="GO:0005524">
    <property type="term" value="F:ATP binding"/>
    <property type="evidence" value="ECO:0007669"/>
    <property type="project" value="UniProtKB-KW"/>
</dbReference>
<evidence type="ECO:0000256" key="1">
    <source>
        <dbReference type="ARBA" id="ARBA00022679"/>
    </source>
</evidence>
<reference evidence="6" key="1">
    <citation type="submission" date="2021-09" db="EMBL/GenBank/DDBJ databases">
        <authorList>
            <consortium name="AG Swart"/>
            <person name="Singh M."/>
            <person name="Singh A."/>
            <person name="Seah K."/>
            <person name="Emmerich C."/>
        </authorList>
    </citation>
    <scope>NUCLEOTIDE SEQUENCE</scope>
    <source>
        <strain evidence="6">ATCC30299</strain>
    </source>
</reference>
<evidence type="ECO:0000256" key="3">
    <source>
        <dbReference type="ARBA" id="ARBA00022777"/>
    </source>
</evidence>
<feature type="domain" description="DAGKc" evidence="5">
    <location>
        <begin position="120"/>
        <end position="259"/>
    </location>
</feature>
<keyword evidence="1" id="KW-0808">Transferase</keyword>
<proteinExistence type="predicted"/>
<dbReference type="Gene3D" id="2.60.200.40">
    <property type="match status" value="1"/>
</dbReference>
<dbReference type="InterPro" id="IPR045540">
    <property type="entry name" value="YegS/DAGK_C"/>
</dbReference>
<dbReference type="InterPro" id="IPR017438">
    <property type="entry name" value="ATP-NAD_kinase_N"/>
</dbReference>
<sequence length="434" mass="49429">MVEENNEELIESLIASTDCLYHGEVSQGKERYHIQILCECIELTTLSKNIVETYKWTDVLGAVEKKVKSLDMFELMVYPKRNQVRTFKRYSFASEDTKQWVKIIQHMAYYQTMPNPDDPIYRRKLKILINPHSGRGTASRVWRRVEYMLAACELDVLRTQYRNHATEAVKQMQISDYDAIIVVSGDGLIHEVINALCSRDDGDQARMCPVSMIPGGSSNALAQILCDKSGEEVTAENCCFIAAKGNMHPLDISLMRTESGKLIYSFLSLAWAYIGDVDIESEVCRCCGPFRFDLYGFWRLLALRRFNATVTWEDEEGEHDETGQFIYFVVCNTPFIGTGLNFAPKASIEDGMNDILFVRGNAGRRGLLQVLLREDSGRHVDLPQLNYLKASKWTLTPENNRGIYSIDGEFYPTEKLTVEVLNNYATVLVLSKAH</sequence>
<dbReference type="InterPro" id="IPR016064">
    <property type="entry name" value="NAD/diacylglycerol_kinase_sf"/>
</dbReference>
<evidence type="ECO:0000259" key="5">
    <source>
        <dbReference type="PROSITE" id="PS50146"/>
    </source>
</evidence>
<gene>
    <name evidence="6" type="ORF">BSTOLATCC_MIC53544</name>
</gene>
<dbReference type="Gene3D" id="3.40.50.10330">
    <property type="entry name" value="Probable inorganic polyphosphate/atp-NAD kinase, domain 1"/>
    <property type="match status" value="1"/>
</dbReference>
<dbReference type="AlphaFoldDB" id="A0AAU9JZQ5"/>
<dbReference type="PANTHER" id="PTHR12358:SF31">
    <property type="entry name" value="ACYLGLYCEROL KINASE, MITOCHONDRIAL"/>
    <property type="match status" value="1"/>
</dbReference>
<evidence type="ECO:0000313" key="7">
    <source>
        <dbReference type="Proteomes" id="UP001162131"/>
    </source>
</evidence>
<name>A0AAU9JZQ5_9CILI</name>
<dbReference type="Pfam" id="PF19279">
    <property type="entry name" value="YegS_C"/>
    <property type="match status" value="1"/>
</dbReference>
<accession>A0AAU9JZQ5</accession>
<evidence type="ECO:0000313" key="6">
    <source>
        <dbReference type="EMBL" id="CAG9331475.1"/>
    </source>
</evidence>